<accession>A0A915P356</accession>
<reference evidence="3" key="1">
    <citation type="submission" date="2022-11" db="UniProtKB">
        <authorList>
            <consortium name="WormBaseParasite"/>
        </authorList>
    </citation>
    <scope>IDENTIFICATION</scope>
</reference>
<evidence type="ECO:0000256" key="1">
    <source>
        <dbReference type="SAM" id="MobiDB-lite"/>
    </source>
</evidence>
<feature type="compositionally biased region" description="Basic and acidic residues" evidence="1">
    <location>
        <begin position="8"/>
        <end position="27"/>
    </location>
</feature>
<dbReference type="AlphaFoldDB" id="A0A915P356"/>
<organism evidence="2 3">
    <name type="scientific">Meloidogyne floridensis</name>
    <dbReference type="NCBI Taxonomy" id="298350"/>
    <lineage>
        <taxon>Eukaryota</taxon>
        <taxon>Metazoa</taxon>
        <taxon>Ecdysozoa</taxon>
        <taxon>Nematoda</taxon>
        <taxon>Chromadorea</taxon>
        <taxon>Rhabditida</taxon>
        <taxon>Tylenchina</taxon>
        <taxon>Tylenchomorpha</taxon>
        <taxon>Tylenchoidea</taxon>
        <taxon>Meloidogynidae</taxon>
        <taxon>Meloidogyninae</taxon>
        <taxon>Meloidogyne</taxon>
    </lineage>
</organism>
<name>A0A915P356_9BILA</name>
<dbReference type="Proteomes" id="UP000887560">
    <property type="component" value="Unplaced"/>
</dbReference>
<feature type="region of interest" description="Disordered" evidence="1">
    <location>
        <begin position="1"/>
        <end position="31"/>
    </location>
</feature>
<proteinExistence type="predicted"/>
<keyword evidence="2" id="KW-1185">Reference proteome</keyword>
<protein>
    <submittedName>
        <fullName evidence="3">Uncharacterized protein</fullName>
    </submittedName>
</protein>
<sequence length="444" mass="51813">MTNGMDSGGDKGKQVMEGSSRGKEKESPSNPGITEIEFTLVELSILVQILRNIELTTILANPNKGLPELVKDNMRQYFLGFKYPNLPNSPAVVKSTFNKIMQVIGYYNALLYEIEIPSPPDEAAAIELIKIRMKDCSLTMDKDIYYSLLFDRFSFKKALKKIIEYPNSSNEDMYTQILPYIDNKSEKAINKMLAYCRIIKNSEINIFIIWHLFAFARKTIRSFILFYAEKPNVYDEILKNIWQFMKHHDNTFMQENISILSYFEAYDELEIKANNWMEIIKQLSIFKKENVYFNYKEVGYLRSKMLMSLQEAENSEENVIFPSSFKIDKIGDVQKHFPLLYRNFAIHQELTVNECQIVLQTFSHMEQTLYELVESLNNENLLIKLKLEKYVINPLLVNQMYANQPEYLQENTAHLGYGIVKPIQKRHEIVQLIRDICGIPPGNN</sequence>
<evidence type="ECO:0000313" key="2">
    <source>
        <dbReference type="Proteomes" id="UP000887560"/>
    </source>
</evidence>
<dbReference type="WBParaSite" id="scf7180000423552.g11269">
    <property type="protein sequence ID" value="scf7180000423552.g11269"/>
    <property type="gene ID" value="scf7180000423552.g11269"/>
</dbReference>
<evidence type="ECO:0000313" key="3">
    <source>
        <dbReference type="WBParaSite" id="scf7180000423552.g11269"/>
    </source>
</evidence>